<accession>A0A498IU89</accession>
<dbReference type="Gene3D" id="1.20.58.1040">
    <property type="match status" value="1"/>
</dbReference>
<feature type="compositionally biased region" description="Basic and acidic residues" evidence="15">
    <location>
        <begin position="674"/>
        <end position="689"/>
    </location>
</feature>
<comment type="similarity">
    <text evidence="2 14">Belongs to the glycosyl hydrolase 17 family.</text>
</comment>
<feature type="compositionally biased region" description="Gly residues" evidence="15">
    <location>
        <begin position="304"/>
        <end position="334"/>
    </location>
</feature>
<evidence type="ECO:0000313" key="19">
    <source>
        <dbReference type="EMBL" id="RXH84923.1"/>
    </source>
</evidence>
<dbReference type="SUPFAM" id="SSF90209">
    <property type="entry name" value="Ran binding protein zinc finger-like"/>
    <property type="match status" value="1"/>
</dbReference>
<feature type="compositionally biased region" description="Gly residues" evidence="15">
    <location>
        <begin position="369"/>
        <end position="410"/>
    </location>
</feature>
<feature type="region of interest" description="Disordered" evidence="15">
    <location>
        <begin position="482"/>
        <end position="526"/>
    </location>
</feature>
<dbReference type="InterPro" id="IPR035979">
    <property type="entry name" value="RBD_domain_sf"/>
</dbReference>
<dbReference type="Pfam" id="PF00076">
    <property type="entry name" value="RRM_1"/>
    <property type="match status" value="1"/>
</dbReference>
<evidence type="ECO:0000256" key="1">
    <source>
        <dbReference type="ARBA" id="ARBA00000382"/>
    </source>
</evidence>
<keyword evidence="8" id="KW-0862">Zinc</keyword>
<organism evidence="19 20">
    <name type="scientific">Malus domestica</name>
    <name type="common">Apple</name>
    <name type="synonym">Pyrus malus</name>
    <dbReference type="NCBI Taxonomy" id="3750"/>
    <lineage>
        <taxon>Eukaryota</taxon>
        <taxon>Viridiplantae</taxon>
        <taxon>Streptophyta</taxon>
        <taxon>Embryophyta</taxon>
        <taxon>Tracheophyta</taxon>
        <taxon>Spermatophyta</taxon>
        <taxon>Magnoliopsida</taxon>
        <taxon>eudicotyledons</taxon>
        <taxon>Gunneridae</taxon>
        <taxon>Pentapetalae</taxon>
        <taxon>rosids</taxon>
        <taxon>fabids</taxon>
        <taxon>Rosales</taxon>
        <taxon>Rosaceae</taxon>
        <taxon>Amygdaloideae</taxon>
        <taxon>Maleae</taxon>
        <taxon>Malus</taxon>
    </lineage>
</organism>
<feature type="domain" description="RRM" evidence="17">
    <location>
        <begin position="561"/>
        <end position="652"/>
    </location>
</feature>
<dbReference type="AlphaFoldDB" id="A0A498IU89"/>
<proteinExistence type="inferred from homology"/>
<dbReference type="CDD" id="cd12280">
    <property type="entry name" value="RRM_FET"/>
    <property type="match status" value="1"/>
</dbReference>
<dbReference type="Pfam" id="PF00332">
    <property type="entry name" value="Glyco_hydro_17"/>
    <property type="match status" value="1"/>
</dbReference>
<dbReference type="Proteomes" id="UP000290289">
    <property type="component" value="Chromosome 11"/>
</dbReference>
<evidence type="ECO:0000256" key="8">
    <source>
        <dbReference type="ARBA" id="ARBA00022833"/>
    </source>
</evidence>
<evidence type="ECO:0000256" key="4">
    <source>
        <dbReference type="ARBA" id="ARBA00022723"/>
    </source>
</evidence>
<dbReference type="EC" id="3.2.1.39" evidence="3"/>
<evidence type="ECO:0000256" key="6">
    <source>
        <dbReference type="ARBA" id="ARBA00022771"/>
    </source>
</evidence>
<feature type="region of interest" description="Disordered" evidence="15">
    <location>
        <begin position="365"/>
        <end position="463"/>
    </location>
</feature>
<feature type="region of interest" description="Disordered" evidence="15">
    <location>
        <begin position="304"/>
        <end position="346"/>
    </location>
</feature>
<evidence type="ECO:0000259" key="17">
    <source>
        <dbReference type="PROSITE" id="PS50102"/>
    </source>
</evidence>
<dbReference type="SMART" id="SM00547">
    <property type="entry name" value="ZnF_RBZ"/>
    <property type="match status" value="1"/>
</dbReference>
<dbReference type="PANTHER" id="PTHR37176">
    <property type="entry name" value="F10K1.23"/>
    <property type="match status" value="1"/>
</dbReference>
<evidence type="ECO:0000256" key="14">
    <source>
        <dbReference type="RuleBase" id="RU004335"/>
    </source>
</evidence>
<dbReference type="SMART" id="SM00768">
    <property type="entry name" value="X8"/>
    <property type="match status" value="1"/>
</dbReference>
<dbReference type="Gene3D" id="3.30.70.330">
    <property type="match status" value="1"/>
</dbReference>
<feature type="region of interest" description="Disordered" evidence="15">
    <location>
        <begin position="652"/>
        <end position="699"/>
    </location>
</feature>
<dbReference type="FunFam" id="1.20.58.1040:FF:000002">
    <property type="entry name" value="Glucan endo-1,3-beta-glucosidase 8"/>
    <property type="match status" value="1"/>
</dbReference>
<dbReference type="PROSITE" id="PS01358">
    <property type="entry name" value="ZF_RANBP2_1"/>
    <property type="match status" value="1"/>
</dbReference>
<feature type="compositionally biased region" description="Gly residues" evidence="15">
    <location>
        <begin position="419"/>
        <end position="442"/>
    </location>
</feature>
<dbReference type="GO" id="GO:0042138">
    <property type="term" value="P:meiotic DNA double-strand break formation"/>
    <property type="evidence" value="ECO:0007669"/>
    <property type="project" value="InterPro"/>
</dbReference>
<feature type="domain" description="RanBP2-type" evidence="18">
    <location>
        <begin position="337"/>
        <end position="368"/>
    </location>
</feature>
<dbReference type="Pfam" id="PF07983">
    <property type="entry name" value="X8"/>
    <property type="match status" value="1"/>
</dbReference>
<evidence type="ECO:0000256" key="10">
    <source>
        <dbReference type="ARBA" id="ARBA00033335"/>
    </source>
</evidence>
<dbReference type="SMART" id="SM00360">
    <property type="entry name" value="RRM"/>
    <property type="match status" value="1"/>
</dbReference>
<evidence type="ECO:0000256" key="15">
    <source>
        <dbReference type="SAM" id="MobiDB-lite"/>
    </source>
</evidence>
<dbReference type="PROSITE" id="PS50102">
    <property type="entry name" value="RRM"/>
    <property type="match status" value="1"/>
</dbReference>
<dbReference type="InterPro" id="IPR017853">
    <property type="entry name" value="GH"/>
</dbReference>
<evidence type="ECO:0000256" key="12">
    <source>
        <dbReference type="PROSITE-ProRule" id="PRU00176"/>
    </source>
</evidence>
<evidence type="ECO:0000256" key="9">
    <source>
        <dbReference type="ARBA" id="ARBA00023295"/>
    </source>
</evidence>
<dbReference type="Pfam" id="PF00641">
    <property type="entry name" value="Zn_ribbon_RanBP"/>
    <property type="match status" value="1"/>
</dbReference>
<dbReference type="GO" id="GO:0042973">
    <property type="term" value="F:glucan endo-1,3-beta-D-glucosidase activity"/>
    <property type="evidence" value="ECO:0007669"/>
    <property type="project" value="UniProtKB-EC"/>
</dbReference>
<dbReference type="SUPFAM" id="SSF51445">
    <property type="entry name" value="(Trans)glycosidases"/>
    <property type="match status" value="1"/>
</dbReference>
<feature type="compositionally biased region" description="Gly residues" evidence="15">
    <location>
        <begin position="499"/>
        <end position="519"/>
    </location>
</feature>
<dbReference type="GO" id="GO:0005975">
    <property type="term" value="P:carbohydrate metabolic process"/>
    <property type="evidence" value="ECO:0007669"/>
    <property type="project" value="InterPro"/>
</dbReference>
<dbReference type="InterPro" id="IPR044969">
    <property type="entry name" value="DFO"/>
</dbReference>
<reference evidence="19 20" key="1">
    <citation type="submission" date="2018-10" db="EMBL/GenBank/DDBJ databases">
        <title>A high-quality apple genome assembly.</title>
        <authorList>
            <person name="Hu J."/>
        </authorList>
    </citation>
    <scope>NUCLEOTIDE SEQUENCE [LARGE SCALE GENOMIC DNA]</scope>
    <source>
        <strain evidence="20">cv. HFTH1</strain>
        <tissue evidence="19">Young leaf</tissue>
    </source>
</reference>
<gene>
    <name evidence="19" type="ORF">DVH24_041691</name>
</gene>
<feature type="compositionally biased region" description="Gly residues" evidence="15">
    <location>
        <begin position="661"/>
        <end position="673"/>
    </location>
</feature>
<keyword evidence="9" id="KW-0326">Glycosidase</keyword>
<dbReference type="SUPFAM" id="SSF54928">
    <property type="entry name" value="RNA-binding domain, RBD"/>
    <property type="match status" value="1"/>
</dbReference>
<feature type="chain" id="PRO_5019820640" description="glucan endo-1,3-beta-D-glucosidase" evidence="16">
    <location>
        <begin position="22"/>
        <end position="945"/>
    </location>
</feature>
<dbReference type="InterPro" id="IPR012946">
    <property type="entry name" value="X8"/>
</dbReference>
<evidence type="ECO:0000256" key="5">
    <source>
        <dbReference type="ARBA" id="ARBA00022729"/>
    </source>
</evidence>
<dbReference type="GO" id="GO:0008270">
    <property type="term" value="F:zinc ion binding"/>
    <property type="evidence" value="ECO:0007669"/>
    <property type="project" value="UniProtKB-KW"/>
</dbReference>
<dbReference type="PROSITE" id="PS50199">
    <property type="entry name" value="ZF_RANBP2_2"/>
    <property type="match status" value="1"/>
</dbReference>
<name>A0A498IU89_MALDO</name>
<evidence type="ECO:0000256" key="7">
    <source>
        <dbReference type="ARBA" id="ARBA00022801"/>
    </source>
</evidence>
<dbReference type="Gene3D" id="3.20.20.80">
    <property type="entry name" value="Glycosidases"/>
    <property type="match status" value="1"/>
</dbReference>
<evidence type="ECO:0000313" key="20">
    <source>
        <dbReference type="Proteomes" id="UP000290289"/>
    </source>
</evidence>
<evidence type="ECO:0000256" key="11">
    <source>
        <dbReference type="ARBA" id="ARBA00033417"/>
    </source>
</evidence>
<keyword evidence="12" id="KW-0694">RNA-binding</keyword>
<comment type="catalytic activity">
    <reaction evidence="1">
        <text>Hydrolysis of (1-&gt;3)-beta-D-glucosidic linkages in (1-&gt;3)-beta-D-glucans.</text>
        <dbReference type="EC" id="3.2.1.39"/>
    </reaction>
</comment>
<keyword evidence="5 16" id="KW-0732">Signal</keyword>
<dbReference type="InterPro" id="IPR001876">
    <property type="entry name" value="Znf_RanBP2"/>
</dbReference>
<dbReference type="Gene3D" id="4.10.1060.10">
    <property type="entry name" value="Zinc finger, RanBP2-type"/>
    <property type="match status" value="1"/>
</dbReference>
<keyword evidence="4" id="KW-0479">Metal-binding</keyword>
<comment type="caution">
    <text evidence="19">The sequence shown here is derived from an EMBL/GenBank/DDBJ whole genome shotgun (WGS) entry which is preliminary data.</text>
</comment>
<dbReference type="PANTHER" id="PTHR37176:SF1">
    <property type="entry name" value="PROTEIN DOUBLE-STRAND BREAK FORMATION"/>
    <property type="match status" value="1"/>
</dbReference>
<dbReference type="InterPro" id="IPR000504">
    <property type="entry name" value="RRM_dom"/>
</dbReference>
<evidence type="ECO:0000256" key="2">
    <source>
        <dbReference type="ARBA" id="ARBA00008773"/>
    </source>
</evidence>
<dbReference type="EMBL" id="RDQH01000337">
    <property type="protein sequence ID" value="RXH84923.1"/>
    <property type="molecule type" value="Genomic_DNA"/>
</dbReference>
<dbReference type="InterPro" id="IPR012677">
    <property type="entry name" value="Nucleotide-bd_a/b_plait_sf"/>
</dbReference>
<keyword evidence="6 13" id="KW-0863">Zinc-finger</keyword>
<evidence type="ECO:0000256" key="3">
    <source>
        <dbReference type="ARBA" id="ARBA00012780"/>
    </source>
</evidence>
<dbReference type="InterPro" id="IPR036443">
    <property type="entry name" value="Znf_RanBP2_sf"/>
</dbReference>
<evidence type="ECO:0000256" key="13">
    <source>
        <dbReference type="PROSITE-ProRule" id="PRU00322"/>
    </source>
</evidence>
<keyword evidence="7" id="KW-0378">Hydrolase</keyword>
<protein>
    <recommendedName>
        <fullName evidence="3">glucan endo-1,3-beta-D-glucosidase</fullName>
        <ecNumber evidence="3">3.2.1.39</ecNumber>
    </recommendedName>
    <alternativeName>
        <fullName evidence="10">(1-&gt;3)-beta-glucan endohydrolase</fullName>
    </alternativeName>
    <alternativeName>
        <fullName evidence="11">Beta-1,3-endoglucanase</fullName>
    </alternativeName>
</protein>
<dbReference type="InterPro" id="IPR000490">
    <property type="entry name" value="Glyco_hydro_17"/>
</dbReference>
<keyword evidence="20" id="KW-1185">Reference proteome</keyword>
<sequence length="945" mass="97692">MPPNLCTLLFLLATTVSTCGAIGVNWGTTASHPLPPAKVVELLKSNNVTKVKLFDADPGVLGALSGSKLSVTVGIPNALLKFLNSSKKAAESWVHENVTRYVSNGGGGVGSKNLVDAQNVEYLPAKWCVVNNNGDLSNATASASEACSHADCSAMSPGGSCSNISWPGNISYAFNSYYQQHNQSADSCDFGGLGLITTVNPSVANCRFSVQLRTSFSDSFRPDYLSLWMTLLIMAGIYGQGGDGAPPTYGSSGGGGGYGGSGGYGGGSGGYGGGGGGGSYGGSGGGGYGGKGGDGGGYGGGRGGGGRGGGYQGDRGGGGRGGDRGGGGRGGRGGSGRDGDWLCPNPGCGNSNFARRVECNKCGTPSPSGAGGDRGSGGGYNRGGSGGGYGGGNRGGRGGNYDGGRSGNYEGGKSSSYDGGRGGSYDSRGGGGSRGGSYGGSQGRDDGGYGQVPPSAPPSYGAAGGNYAPSYNAGYGTDAVPPPTSYTGGPGSYPPSYGGPAGGYGGDGLGDARGGGRGGPPAKYDGGYSAGGRGGYGSGATEAPAKVKQCDQNCDDTCDNARIYISNLPPDVTVDELQQLFGGIGQVGRIKQKRGYKDQWPYNIKIYTDESGKNKGDACLAYEDPSAAHSAGGFYNDYDLRGYKISVTMAERSAPRPSFEQGGGGGGRGGYGGGDRRNSYRDGGADRHQHGGNRSQTILPPKCQRSFARSFDDVTLRVLESALVSKDVKSSIEVRSSFRQFMRSESLSVLRETAEKNVEEKLLVLEFLVHAFALSCLALRYEALLLRDVKSSTNPWLQVSYTEWLNFAHQSRDSGFYSVAGKACEHALDCIKRKSTEDRKTDEVNVMKKSTEDPKTDEVLESVQAIEKIKRLKDCAMASASSHSVQAQTADYLKKRLKEKSTERPLDFKEPKCVVASTLFRNGIRRRNLRKLNTSRSLLGMTNES</sequence>
<dbReference type="STRING" id="3750.A0A498IU89"/>
<dbReference type="GO" id="GO:0003723">
    <property type="term" value="F:RNA binding"/>
    <property type="evidence" value="ECO:0007669"/>
    <property type="project" value="UniProtKB-UniRule"/>
</dbReference>
<evidence type="ECO:0000259" key="18">
    <source>
        <dbReference type="PROSITE" id="PS50199"/>
    </source>
</evidence>
<feature type="signal peptide" evidence="16">
    <location>
        <begin position="1"/>
        <end position="21"/>
    </location>
</feature>
<evidence type="ECO:0000256" key="16">
    <source>
        <dbReference type="SAM" id="SignalP"/>
    </source>
</evidence>